<name>A0ABU8NXV5_9CORY</name>
<dbReference type="RefSeq" id="WP_337889940.1">
    <property type="nucleotide sequence ID" value="NZ_JBAHVI010000004.1"/>
</dbReference>
<feature type="chain" id="PRO_5047535551" evidence="1">
    <location>
        <begin position="28"/>
        <end position="57"/>
    </location>
</feature>
<feature type="signal peptide" evidence="1">
    <location>
        <begin position="1"/>
        <end position="27"/>
    </location>
</feature>
<evidence type="ECO:0000313" key="2">
    <source>
        <dbReference type="EMBL" id="MEJ4099612.1"/>
    </source>
</evidence>
<organism evidence="2 3">
    <name type="scientific">Corynebacterium mastitidis</name>
    <dbReference type="NCBI Taxonomy" id="161890"/>
    <lineage>
        <taxon>Bacteria</taxon>
        <taxon>Bacillati</taxon>
        <taxon>Actinomycetota</taxon>
        <taxon>Actinomycetes</taxon>
        <taxon>Mycobacteriales</taxon>
        <taxon>Corynebacteriaceae</taxon>
        <taxon>Corynebacterium</taxon>
    </lineage>
</organism>
<sequence length="57" mass="5829">MFLNKRITRDLAATALSGALVAGEATAALATIVNVDGRTWNYGVEGGRVGPIITTPG</sequence>
<evidence type="ECO:0000256" key="1">
    <source>
        <dbReference type="SAM" id="SignalP"/>
    </source>
</evidence>
<keyword evidence="3" id="KW-1185">Reference proteome</keyword>
<comment type="caution">
    <text evidence="2">The sequence shown here is derived from an EMBL/GenBank/DDBJ whole genome shotgun (WGS) entry which is preliminary data.</text>
</comment>
<protein>
    <submittedName>
        <fullName evidence="2">Uncharacterized protein</fullName>
    </submittedName>
</protein>
<gene>
    <name evidence="2" type="ORF">V5S96_04430</name>
</gene>
<keyword evidence="1" id="KW-0732">Signal</keyword>
<evidence type="ECO:0000313" key="3">
    <source>
        <dbReference type="Proteomes" id="UP001359781"/>
    </source>
</evidence>
<proteinExistence type="predicted"/>
<reference evidence="2 3" key="1">
    <citation type="submission" date="2024-02" db="EMBL/GenBank/DDBJ databases">
        <title>Whole genome sequencing and characterization of Corynebacterium isolated from the ocular surface of dry eye disease sufferers.</title>
        <authorList>
            <person name="Naqvi M."/>
        </authorList>
    </citation>
    <scope>NUCLEOTIDE SEQUENCE [LARGE SCALE GENOMIC DNA]</scope>
    <source>
        <strain evidence="2 3">PCRF</strain>
    </source>
</reference>
<dbReference type="Proteomes" id="UP001359781">
    <property type="component" value="Unassembled WGS sequence"/>
</dbReference>
<dbReference type="EMBL" id="JBAHVJ010000004">
    <property type="protein sequence ID" value="MEJ4099612.1"/>
    <property type="molecule type" value="Genomic_DNA"/>
</dbReference>
<accession>A0ABU8NXV5</accession>